<dbReference type="NCBIfam" id="TIGR01643">
    <property type="entry name" value="YD_repeat_2x"/>
    <property type="match status" value="4"/>
</dbReference>
<dbReference type="InterPro" id="IPR056823">
    <property type="entry name" value="TEN-like_YD-shell"/>
</dbReference>
<dbReference type="AlphaFoldDB" id="A0A4Y9JRF5"/>
<reference evidence="3 4" key="1">
    <citation type="submission" date="2019-03" db="EMBL/GenBank/DDBJ databases">
        <title>Diversity of the mouse oral microbiome.</title>
        <authorList>
            <person name="Joseph S."/>
            <person name="Aduse-Opoku J."/>
            <person name="Curtis M."/>
            <person name="Wade W."/>
            <person name="Hashim A."/>
        </authorList>
    </citation>
    <scope>NUCLEOTIDE SEQUENCE [LARGE SCALE GENOMIC DNA]</scope>
    <source>
        <strain evidence="3 4">WT12</strain>
    </source>
</reference>
<gene>
    <name evidence="3" type="ORF">E4T80_12595</name>
</gene>
<feature type="non-terminal residue" evidence="3">
    <location>
        <position position="1"/>
    </location>
</feature>
<dbReference type="InterPro" id="IPR050708">
    <property type="entry name" value="T6SS_VgrG/RHS"/>
</dbReference>
<dbReference type="EMBL" id="SPPA01000064">
    <property type="protein sequence ID" value="TFV07087.1"/>
    <property type="molecule type" value="Genomic_DNA"/>
</dbReference>
<dbReference type="Pfam" id="PF05593">
    <property type="entry name" value="RHS_repeat"/>
    <property type="match status" value="1"/>
</dbReference>
<comment type="caution">
    <text evidence="3">The sequence shown here is derived from an EMBL/GenBank/DDBJ whole genome shotgun (WGS) entry which is preliminary data.</text>
</comment>
<feature type="non-terminal residue" evidence="3">
    <location>
        <position position="382"/>
    </location>
</feature>
<name>A0A4Y9JRF5_9PAST</name>
<feature type="domain" description="Teneurin-like YD-shell" evidence="2">
    <location>
        <begin position="22"/>
        <end position="77"/>
    </location>
</feature>
<dbReference type="PANTHER" id="PTHR32305:SF15">
    <property type="entry name" value="PROTEIN RHSA-RELATED"/>
    <property type="match status" value="1"/>
</dbReference>
<protein>
    <submittedName>
        <fullName evidence="3">RHS repeat protein</fullName>
    </submittedName>
</protein>
<accession>A0A4Y9JRF5</accession>
<dbReference type="RefSeq" id="WP_135058719.1">
    <property type="nucleotide sequence ID" value="NZ_JADGLC010000064.1"/>
</dbReference>
<sequence length="382" mass="44732">VQWHYGYDDNGNLATLTNSLGETNHYAYNANQQLTQISTEAGECCNYEYDAAGRLTELTTLDTALTFEYDVQDRVIKEVQQHGSQRTTLQWAYPDPQTKIRHIITETEGKTATLTTTYRYNRVGELVQLDLPAEQSGKSETSGQIPQLFCDYDANGNEIARYAPQGFQLRQQYDAMDNLIRQRAGNEPKHFFDKHALQATGIDAPTFAKLDRHYGYDLAQNTIKSHEREERLDFTLNRNGQITEVIDNHTLRESYRYDENGYLTQRHIGLARYGQLHDPLQTDYDKQAQIVQNTDIYQKGNRLNRLSDTVYRYDEDGRVISRTKHPNQRHERHETFVWDGFNQLITFNDKAQHQWHYKYDGLGRRIEKYSERDNTTTKYIWD</sequence>
<evidence type="ECO:0000259" key="2">
    <source>
        <dbReference type="Pfam" id="PF25023"/>
    </source>
</evidence>
<organism evidence="3 4">
    <name type="scientific">Muribacter muris</name>
    <dbReference type="NCBI Taxonomy" id="67855"/>
    <lineage>
        <taxon>Bacteria</taxon>
        <taxon>Pseudomonadati</taxon>
        <taxon>Pseudomonadota</taxon>
        <taxon>Gammaproteobacteria</taxon>
        <taxon>Pasteurellales</taxon>
        <taxon>Pasteurellaceae</taxon>
        <taxon>Muribacter</taxon>
    </lineage>
</organism>
<dbReference type="Gene3D" id="2.180.10.10">
    <property type="entry name" value="RHS repeat-associated core"/>
    <property type="match status" value="1"/>
</dbReference>
<dbReference type="InterPro" id="IPR006530">
    <property type="entry name" value="YD"/>
</dbReference>
<dbReference type="Proteomes" id="UP000297396">
    <property type="component" value="Unassembled WGS sequence"/>
</dbReference>
<evidence type="ECO:0000313" key="3">
    <source>
        <dbReference type="EMBL" id="TFV07087.1"/>
    </source>
</evidence>
<dbReference type="Pfam" id="PF25023">
    <property type="entry name" value="TEN_YD-shell"/>
    <property type="match status" value="2"/>
</dbReference>
<dbReference type="OrthoDB" id="5675944at2"/>
<feature type="domain" description="Teneurin-like YD-shell" evidence="2">
    <location>
        <begin position="283"/>
        <end position="376"/>
    </location>
</feature>
<proteinExistence type="predicted"/>
<evidence type="ECO:0000313" key="4">
    <source>
        <dbReference type="Proteomes" id="UP000297396"/>
    </source>
</evidence>
<dbReference type="InterPro" id="IPR031325">
    <property type="entry name" value="RHS_repeat"/>
</dbReference>
<keyword evidence="1" id="KW-0677">Repeat</keyword>
<evidence type="ECO:0000256" key="1">
    <source>
        <dbReference type="ARBA" id="ARBA00022737"/>
    </source>
</evidence>
<dbReference type="PANTHER" id="PTHR32305">
    <property type="match status" value="1"/>
</dbReference>